<dbReference type="InterPro" id="IPR036188">
    <property type="entry name" value="FAD/NAD-bd_sf"/>
</dbReference>
<dbReference type="PRINTS" id="PR00368">
    <property type="entry name" value="FADPNR"/>
</dbReference>
<dbReference type="EMBL" id="CP009806">
    <property type="protein sequence ID" value="ATZ46805.1"/>
    <property type="molecule type" value="Genomic_DNA"/>
</dbReference>
<dbReference type="RefSeq" id="XP_024546916.1">
    <property type="nucleotide sequence ID" value="XM_024691146.1"/>
</dbReference>
<evidence type="ECO:0000313" key="3">
    <source>
        <dbReference type="Proteomes" id="UP000001798"/>
    </source>
</evidence>
<dbReference type="GO" id="GO:0050660">
    <property type="term" value="F:flavin adenine dinucleotide binding"/>
    <property type="evidence" value="ECO:0007669"/>
    <property type="project" value="TreeGrafter"/>
</dbReference>
<dbReference type="PRINTS" id="PR00411">
    <property type="entry name" value="PNDRDTASEI"/>
</dbReference>
<name>A0A384J842_BOTFB</name>
<dbReference type="GO" id="GO:0004174">
    <property type="term" value="F:electron-transferring-flavoprotein dehydrogenase activity"/>
    <property type="evidence" value="ECO:0007669"/>
    <property type="project" value="TreeGrafter"/>
</dbReference>
<dbReference type="RefSeq" id="XP_024546914.1">
    <property type="nucleotide sequence ID" value="XM_024691145.1"/>
</dbReference>
<gene>
    <name evidence="2" type="primary">Bcnde3</name>
    <name evidence="2" type="ORF">BCIN_02g01610</name>
</gene>
<dbReference type="PANTHER" id="PTHR43735:SF25">
    <property type="entry name" value="NAD(P)H DEHYDROGENASE 3"/>
    <property type="match status" value="1"/>
</dbReference>
<proteinExistence type="predicted"/>
<accession>A0A384J842</accession>
<keyword evidence="3" id="KW-1185">Reference proteome</keyword>
<evidence type="ECO:0000259" key="1">
    <source>
        <dbReference type="Pfam" id="PF07992"/>
    </source>
</evidence>
<sequence length="428" mass="45404">MSSNSNAHEIVILGGNFGGVNAVHQLLRQTLPQLHRLEQTKSYHITLITPNTSFFFKIASPRALINPTLIPQEKIFVPLSEAFSRYDASQFELIQGVASALDPAARTVTVSTGDGTTETTRQVRYDSLIISTGTTSKSPLWTLHGSESHTKSALSALHTALPTAKTVLVAGGGAAGVETAGEIAQNYPNCKVTLLSGANRVLSRVKQATSARAQDYLENIAHVEVINDVRVESTDPAEPGVSPTTLTLSDGSKRDVDIYIDATGGAPNSEFLPKSWLDESGRVITRDAYFRVKGDSSDDVKGIYVLGDIVAGSSNSAIDLDPMLVTLCSSLAVDIANDLGVKKPAEPTPGLLGSVWKMIAGGSGTGYPVQQEFKPMKETIFVPIGNGGGVGQVFGWRVPSLLVKIGKAKAFLIELVGPMISGEKFKKA</sequence>
<dbReference type="OrthoDB" id="202203at2759"/>
<dbReference type="EMBL" id="CP009806">
    <property type="protein sequence ID" value="ATZ46803.1"/>
    <property type="molecule type" value="Genomic_DNA"/>
</dbReference>
<dbReference type="InterPro" id="IPR023753">
    <property type="entry name" value="FAD/NAD-binding_dom"/>
</dbReference>
<dbReference type="FunFam" id="3.50.50.100:FF:000016">
    <property type="entry name" value="NAD(P)H dehydrogenase 3"/>
    <property type="match status" value="1"/>
</dbReference>
<dbReference type="EMBL" id="CP009806">
    <property type="protein sequence ID" value="ATZ46804.1"/>
    <property type="molecule type" value="Genomic_DNA"/>
</dbReference>
<dbReference type="GO" id="GO:0005737">
    <property type="term" value="C:cytoplasm"/>
    <property type="evidence" value="ECO:0007669"/>
    <property type="project" value="TreeGrafter"/>
</dbReference>
<reference evidence="2 3" key="3">
    <citation type="journal article" date="2017" name="Mol. Plant Pathol.">
        <title>A gapless genome sequence of the fungus Botrytis cinerea.</title>
        <authorList>
            <person name="Van Kan J.A."/>
            <person name="Stassen J.H."/>
            <person name="Mosbach A."/>
            <person name="Van Der Lee T.A."/>
            <person name="Faino L."/>
            <person name="Farmer A.D."/>
            <person name="Papasotiriou D.G."/>
            <person name="Zhou S."/>
            <person name="Seidl M.F."/>
            <person name="Cottam E."/>
            <person name="Edel D."/>
            <person name="Hahn M."/>
            <person name="Schwartz D.C."/>
            <person name="Dietrich R.A."/>
            <person name="Widdison S."/>
            <person name="Scalliet G."/>
        </authorList>
    </citation>
    <scope>NUCLEOTIDE SEQUENCE [LARGE SCALE GENOMIC DNA]</scope>
    <source>
        <strain evidence="2 3">B05.10</strain>
    </source>
</reference>
<dbReference type="Gene3D" id="3.50.50.100">
    <property type="match status" value="1"/>
</dbReference>
<dbReference type="Proteomes" id="UP000001798">
    <property type="component" value="Chromosome 2"/>
</dbReference>
<reference evidence="2 3" key="1">
    <citation type="journal article" date="2011" name="PLoS Genet.">
        <title>Genomic analysis of the necrotrophic fungal pathogens Sclerotinia sclerotiorum and Botrytis cinerea.</title>
        <authorList>
            <person name="Amselem J."/>
            <person name="Cuomo C.A."/>
            <person name="van Kan J.A."/>
            <person name="Viaud M."/>
            <person name="Benito E.P."/>
            <person name="Couloux A."/>
            <person name="Coutinho P.M."/>
            <person name="de Vries R.P."/>
            <person name="Dyer P.S."/>
            <person name="Fillinger S."/>
            <person name="Fournier E."/>
            <person name="Gout L."/>
            <person name="Hahn M."/>
            <person name="Kohn L."/>
            <person name="Lapalu N."/>
            <person name="Plummer K.M."/>
            <person name="Pradier J.M."/>
            <person name="Quevillon E."/>
            <person name="Sharon A."/>
            <person name="Simon A."/>
            <person name="ten Have A."/>
            <person name="Tudzynski B."/>
            <person name="Tudzynski P."/>
            <person name="Wincker P."/>
            <person name="Andrew M."/>
            <person name="Anthouard V."/>
            <person name="Beever R.E."/>
            <person name="Beffa R."/>
            <person name="Benoit I."/>
            <person name="Bouzid O."/>
            <person name="Brault B."/>
            <person name="Chen Z."/>
            <person name="Choquer M."/>
            <person name="Collemare J."/>
            <person name="Cotton P."/>
            <person name="Danchin E.G."/>
            <person name="Da Silva C."/>
            <person name="Gautier A."/>
            <person name="Giraud C."/>
            <person name="Giraud T."/>
            <person name="Gonzalez C."/>
            <person name="Grossetete S."/>
            <person name="Guldener U."/>
            <person name="Henrissat B."/>
            <person name="Howlett B.J."/>
            <person name="Kodira C."/>
            <person name="Kretschmer M."/>
            <person name="Lappartient A."/>
            <person name="Leroch M."/>
            <person name="Levis C."/>
            <person name="Mauceli E."/>
            <person name="Neuveglise C."/>
            <person name="Oeser B."/>
            <person name="Pearson M."/>
            <person name="Poulain J."/>
            <person name="Poussereau N."/>
            <person name="Quesneville H."/>
            <person name="Rascle C."/>
            <person name="Schumacher J."/>
            <person name="Segurens B."/>
            <person name="Sexton A."/>
            <person name="Silva E."/>
            <person name="Sirven C."/>
            <person name="Soanes D.M."/>
            <person name="Talbot N.J."/>
            <person name="Templeton M."/>
            <person name="Yandava C."/>
            <person name="Yarden O."/>
            <person name="Zeng Q."/>
            <person name="Rollins J.A."/>
            <person name="Lebrun M.H."/>
            <person name="Dickman M."/>
        </authorList>
    </citation>
    <scope>NUCLEOTIDE SEQUENCE [LARGE SCALE GENOMIC DNA]</scope>
    <source>
        <strain evidence="2 3">B05.10</strain>
    </source>
</reference>
<dbReference type="PANTHER" id="PTHR43735">
    <property type="entry name" value="APOPTOSIS-INDUCING FACTOR 1"/>
    <property type="match status" value="1"/>
</dbReference>
<dbReference type="GeneID" id="5439582"/>
<reference evidence="2" key="4">
    <citation type="submission" date="2017-12" db="EMBL/GenBank/DDBJ databases">
        <authorList>
            <person name="van Kan J."/>
        </authorList>
    </citation>
    <scope>NUCLEOTIDE SEQUENCE</scope>
    <source>
        <strain evidence="2">B05.10</strain>
    </source>
</reference>
<dbReference type="EMBL" id="CP009806">
    <property type="protein sequence ID" value="ATZ46806.1"/>
    <property type="molecule type" value="Genomic_DNA"/>
</dbReference>
<dbReference type="SUPFAM" id="SSF51905">
    <property type="entry name" value="FAD/NAD(P)-binding domain"/>
    <property type="match status" value="1"/>
</dbReference>
<feature type="domain" description="FAD/NAD(P)-binding" evidence="1">
    <location>
        <begin position="9"/>
        <end position="313"/>
    </location>
</feature>
<dbReference type="VEuPathDB" id="FungiDB:Bcin02g01610"/>
<protein>
    <submittedName>
        <fullName evidence="2">Bcnde3</fullName>
    </submittedName>
</protein>
<dbReference type="Pfam" id="PF07992">
    <property type="entry name" value="Pyr_redox_2"/>
    <property type="match status" value="1"/>
</dbReference>
<evidence type="ECO:0000313" key="2">
    <source>
        <dbReference type="EMBL" id="ATZ46805.1"/>
    </source>
</evidence>
<dbReference type="RefSeq" id="XP_024546915.1">
    <property type="nucleotide sequence ID" value="XM_024691144.1"/>
</dbReference>
<dbReference type="KEGG" id="bfu:BCIN_02g01610"/>
<dbReference type="RefSeq" id="XP_001558960.2">
    <property type="nucleotide sequence ID" value="XM_001558910.2"/>
</dbReference>
<organism evidence="2 3">
    <name type="scientific">Botryotinia fuckeliana (strain B05.10)</name>
    <name type="common">Noble rot fungus</name>
    <name type="synonym">Botrytis cinerea</name>
    <dbReference type="NCBI Taxonomy" id="332648"/>
    <lineage>
        <taxon>Eukaryota</taxon>
        <taxon>Fungi</taxon>
        <taxon>Dikarya</taxon>
        <taxon>Ascomycota</taxon>
        <taxon>Pezizomycotina</taxon>
        <taxon>Leotiomycetes</taxon>
        <taxon>Helotiales</taxon>
        <taxon>Sclerotiniaceae</taxon>
        <taxon>Botrytis</taxon>
    </lineage>
</organism>
<reference evidence="2 3" key="2">
    <citation type="journal article" date="2012" name="Eukaryot. Cell">
        <title>Genome update of Botrytis cinerea strains B05.10 and T4.</title>
        <authorList>
            <person name="Staats M."/>
            <person name="van Kan J.A."/>
        </authorList>
    </citation>
    <scope>NUCLEOTIDE SEQUENCE [LARGE SCALE GENOMIC DNA]</scope>
    <source>
        <strain evidence="2 3">B05.10</strain>
    </source>
</reference>
<dbReference type="AlphaFoldDB" id="A0A384J842"/>